<gene>
    <name evidence="8 10" type="primary">pepA</name>
    <name evidence="10" type="ORF">DAMNIGENAA_37130</name>
</gene>
<evidence type="ECO:0000259" key="9">
    <source>
        <dbReference type="PROSITE" id="PS00631"/>
    </source>
</evidence>
<keyword evidence="7 8" id="KW-0464">Manganese</keyword>
<dbReference type="PROSITE" id="PS00631">
    <property type="entry name" value="CYTOSOL_AP"/>
    <property type="match status" value="1"/>
</dbReference>
<dbReference type="SUPFAM" id="SSF53187">
    <property type="entry name" value="Zn-dependent exopeptidases"/>
    <property type="match status" value="1"/>
</dbReference>
<feature type="binding site" evidence="8">
    <location>
        <position position="291"/>
    </location>
    <ligand>
        <name>Mn(2+)</name>
        <dbReference type="ChEBI" id="CHEBI:29035"/>
        <label>2</label>
    </ligand>
</feature>
<feature type="binding site" evidence="8">
    <location>
        <position position="350"/>
    </location>
    <ligand>
        <name>Mn(2+)</name>
        <dbReference type="ChEBI" id="CHEBI:29035"/>
        <label>1</label>
    </ligand>
</feature>
<feature type="binding site" evidence="8">
    <location>
        <position position="273"/>
    </location>
    <ligand>
        <name>Mn(2+)</name>
        <dbReference type="ChEBI" id="CHEBI:29035"/>
        <label>1</label>
    </ligand>
</feature>
<dbReference type="InterPro" id="IPR023042">
    <property type="entry name" value="Peptidase_M17_leu_NH2_pept"/>
</dbReference>
<dbReference type="InterPro" id="IPR000819">
    <property type="entry name" value="Peptidase_M17_C"/>
</dbReference>
<feature type="binding site" evidence="8">
    <location>
        <position position="268"/>
    </location>
    <ligand>
        <name>Mn(2+)</name>
        <dbReference type="ChEBI" id="CHEBI:29035"/>
        <label>2</label>
    </ligand>
</feature>
<comment type="cofactor">
    <cofactor evidence="8">
        <name>Mn(2+)</name>
        <dbReference type="ChEBI" id="CHEBI:29035"/>
    </cofactor>
    <text evidence="8">Binds 2 manganese ions per subunit.</text>
</comment>
<dbReference type="RefSeq" id="WP_281796569.1">
    <property type="nucleotide sequence ID" value="NZ_BSDR01000001.1"/>
</dbReference>
<evidence type="ECO:0000256" key="5">
    <source>
        <dbReference type="ARBA" id="ARBA00022670"/>
    </source>
</evidence>
<evidence type="ECO:0000256" key="2">
    <source>
        <dbReference type="ARBA" id="ARBA00000967"/>
    </source>
</evidence>
<comment type="subcellular location">
    <subcellularLocation>
        <location evidence="8">Cytoplasm</location>
    </subcellularLocation>
</comment>
<comment type="similarity">
    <text evidence="3 8">Belongs to the peptidase M17 family.</text>
</comment>
<dbReference type="EMBL" id="BSDR01000001">
    <property type="protein sequence ID" value="GLI36280.1"/>
    <property type="molecule type" value="Genomic_DNA"/>
</dbReference>
<dbReference type="InterPro" id="IPR008283">
    <property type="entry name" value="Peptidase_M17_N"/>
</dbReference>
<dbReference type="InterPro" id="IPR043472">
    <property type="entry name" value="Macro_dom-like"/>
</dbReference>
<keyword evidence="6 8" id="KW-0378">Hydrolase</keyword>
<dbReference type="Gene3D" id="3.40.220.10">
    <property type="entry name" value="Leucine Aminopeptidase, subunit E, domain 1"/>
    <property type="match status" value="1"/>
</dbReference>
<sequence length="505" mass="54959">MFIEWQITNPKEWQAEAIVFFSFEKSSEPLPGFKRWIEENASWISQSQALKDFKGKHQEVAVYYGPSGSKIPRILYVGLGPAEKFELDKLRSAAAGALRKCRDLGLNRPALPLTALEGLPFESMDALREALIGGICGLYRYDALKTRDLEASTAPETLLLLDEKEPDENTRSAPSVAQAIASGVCSARDLVNAPANRATPSHMADAARRLSEEYGFHIQVLNFDMAQTLGMGAFAAVAQGSREPAFVIILEHQPKGTEKEPPMVFVGKGITFDTGGISIKPSANMETMKEDMAGAAAVLGAFEVIGKLKIKRHVIGILPCTENMPDGKAYKPGDVIRSLSGLTIEVISTDAEGRMILCDALTYALRSEPALIVDLATLTGACLVALGKEVAGIMGNHEGLIQKIQEIGRQVGEKFWPLPLWDFYFEYIKSDVADFKNVGDRTAGTIIGGMFLKQFVPDEIPWAHLDIAGTAWADKDLGTAPKGATGFGVRLLVELAQRKDELNFV</sequence>
<dbReference type="NCBIfam" id="NF002074">
    <property type="entry name" value="PRK00913.1-4"/>
    <property type="match status" value="1"/>
</dbReference>
<dbReference type="NCBIfam" id="NF002073">
    <property type="entry name" value="PRK00913.1-2"/>
    <property type="match status" value="1"/>
</dbReference>
<dbReference type="GO" id="GO:0070006">
    <property type="term" value="F:metalloaminopeptidase activity"/>
    <property type="evidence" value="ECO:0007669"/>
    <property type="project" value="InterPro"/>
</dbReference>
<evidence type="ECO:0000256" key="8">
    <source>
        <dbReference type="HAMAP-Rule" id="MF_00181"/>
    </source>
</evidence>
<comment type="function">
    <text evidence="8">Presumably involved in the processing and regular turnover of intracellular proteins. Catalyzes the removal of unsubstituted N-terminal amino acids from various peptides.</text>
</comment>
<dbReference type="Pfam" id="PF02789">
    <property type="entry name" value="Peptidase_M17_N"/>
    <property type="match status" value="1"/>
</dbReference>
<feature type="domain" description="Cytosol aminopeptidase" evidence="9">
    <location>
        <begin position="348"/>
        <end position="355"/>
    </location>
</feature>
<keyword evidence="8" id="KW-0963">Cytoplasm</keyword>
<name>A0A9W6FWQ4_9BACT</name>
<organism evidence="10 11">
    <name type="scientific">Desulforhabdus amnigena</name>
    <dbReference type="NCBI Taxonomy" id="40218"/>
    <lineage>
        <taxon>Bacteria</taxon>
        <taxon>Pseudomonadati</taxon>
        <taxon>Thermodesulfobacteriota</taxon>
        <taxon>Syntrophobacteria</taxon>
        <taxon>Syntrophobacterales</taxon>
        <taxon>Syntrophobacteraceae</taxon>
        <taxon>Desulforhabdus</taxon>
    </lineage>
</organism>
<evidence type="ECO:0000313" key="11">
    <source>
        <dbReference type="Proteomes" id="UP001144372"/>
    </source>
</evidence>
<comment type="catalytic activity">
    <reaction evidence="2 8">
        <text>Release of an N-terminal amino acid, preferentially leucine, but not glutamic or aspartic acids.</text>
        <dbReference type="EC" id="3.4.11.10"/>
    </reaction>
</comment>
<comment type="catalytic activity">
    <reaction evidence="1 8">
        <text>Release of an N-terminal amino acid, Xaa-|-Yaa-, in which Xaa is preferably Leu, but may be other amino acids including Pro although not Arg or Lys, and Yaa may be Pro. Amino acid amides and methyl esters are also readily hydrolyzed, but rates on arylamides are exceedingly low.</text>
        <dbReference type="EC" id="3.4.11.1"/>
    </reaction>
</comment>
<evidence type="ECO:0000313" key="10">
    <source>
        <dbReference type="EMBL" id="GLI36280.1"/>
    </source>
</evidence>
<dbReference type="CDD" id="cd00433">
    <property type="entry name" value="Peptidase_M17"/>
    <property type="match status" value="1"/>
</dbReference>
<dbReference type="SUPFAM" id="SSF52949">
    <property type="entry name" value="Macro domain-like"/>
    <property type="match status" value="1"/>
</dbReference>
<evidence type="ECO:0000256" key="7">
    <source>
        <dbReference type="ARBA" id="ARBA00023211"/>
    </source>
</evidence>
<comment type="caution">
    <text evidence="10">The sequence shown here is derived from an EMBL/GenBank/DDBJ whole genome shotgun (WGS) entry which is preliminary data.</text>
</comment>
<dbReference type="AlphaFoldDB" id="A0A9W6FWQ4"/>
<reference evidence="10" key="1">
    <citation type="submission" date="2022-12" db="EMBL/GenBank/DDBJ databases">
        <title>Reference genome sequencing for broad-spectrum identification of bacterial and archaeal isolates by mass spectrometry.</title>
        <authorList>
            <person name="Sekiguchi Y."/>
            <person name="Tourlousse D.M."/>
        </authorList>
    </citation>
    <scope>NUCLEOTIDE SEQUENCE</scope>
    <source>
        <strain evidence="10">ASRB1</strain>
    </source>
</reference>
<evidence type="ECO:0000256" key="4">
    <source>
        <dbReference type="ARBA" id="ARBA00022438"/>
    </source>
</evidence>
<protein>
    <recommendedName>
        <fullName evidence="8">Probable cytosol aminopeptidase</fullName>
        <ecNumber evidence="8">3.4.11.1</ecNumber>
    </recommendedName>
    <alternativeName>
        <fullName evidence="8">Leucine aminopeptidase</fullName>
        <shortName evidence="8">LAP</shortName>
        <ecNumber evidence="8">3.4.11.10</ecNumber>
    </alternativeName>
    <alternativeName>
        <fullName evidence="8">Leucyl aminopeptidase</fullName>
    </alternativeName>
</protein>
<evidence type="ECO:0000256" key="3">
    <source>
        <dbReference type="ARBA" id="ARBA00009528"/>
    </source>
</evidence>
<keyword evidence="11" id="KW-1185">Reference proteome</keyword>
<dbReference type="Gene3D" id="3.40.630.10">
    <property type="entry name" value="Zn peptidases"/>
    <property type="match status" value="1"/>
</dbReference>
<dbReference type="PRINTS" id="PR00481">
    <property type="entry name" value="LAMNOPPTDASE"/>
</dbReference>
<feature type="binding site" evidence="8">
    <location>
        <position position="352"/>
    </location>
    <ligand>
        <name>Mn(2+)</name>
        <dbReference type="ChEBI" id="CHEBI:29035"/>
        <label>2</label>
    </ligand>
</feature>
<feature type="binding site" evidence="8">
    <location>
        <position position="352"/>
    </location>
    <ligand>
        <name>Mn(2+)</name>
        <dbReference type="ChEBI" id="CHEBI:29035"/>
        <label>1</label>
    </ligand>
</feature>
<keyword evidence="4 8" id="KW-0031">Aminopeptidase</keyword>
<keyword evidence="5 8" id="KW-0645">Protease</keyword>
<feature type="binding site" evidence="8">
    <location>
        <position position="273"/>
    </location>
    <ligand>
        <name>Mn(2+)</name>
        <dbReference type="ChEBI" id="CHEBI:29035"/>
        <label>2</label>
    </ligand>
</feature>
<dbReference type="PANTHER" id="PTHR11963">
    <property type="entry name" value="LEUCINE AMINOPEPTIDASE-RELATED"/>
    <property type="match status" value="1"/>
</dbReference>
<dbReference type="InterPro" id="IPR011356">
    <property type="entry name" value="Leucine_aapep/pepB"/>
</dbReference>
<feature type="active site" evidence="8">
    <location>
        <position position="354"/>
    </location>
</feature>
<dbReference type="GO" id="GO:0030145">
    <property type="term" value="F:manganese ion binding"/>
    <property type="evidence" value="ECO:0007669"/>
    <property type="project" value="UniProtKB-UniRule"/>
</dbReference>
<dbReference type="EC" id="3.4.11.10" evidence="8"/>
<evidence type="ECO:0000256" key="1">
    <source>
        <dbReference type="ARBA" id="ARBA00000135"/>
    </source>
</evidence>
<feature type="active site" evidence="8">
    <location>
        <position position="280"/>
    </location>
</feature>
<accession>A0A9W6FWQ4</accession>
<dbReference type="PANTHER" id="PTHR11963:SF23">
    <property type="entry name" value="CYTOSOL AMINOPEPTIDASE"/>
    <property type="match status" value="1"/>
</dbReference>
<dbReference type="Proteomes" id="UP001144372">
    <property type="component" value="Unassembled WGS sequence"/>
</dbReference>
<dbReference type="Pfam" id="PF00883">
    <property type="entry name" value="Peptidase_M17"/>
    <property type="match status" value="1"/>
</dbReference>
<dbReference type="GO" id="GO:0006508">
    <property type="term" value="P:proteolysis"/>
    <property type="evidence" value="ECO:0007669"/>
    <property type="project" value="UniProtKB-KW"/>
</dbReference>
<dbReference type="HAMAP" id="MF_00181">
    <property type="entry name" value="Cytosol_peptidase_M17"/>
    <property type="match status" value="1"/>
</dbReference>
<keyword evidence="8" id="KW-0479">Metal-binding</keyword>
<evidence type="ECO:0000256" key="6">
    <source>
        <dbReference type="ARBA" id="ARBA00022801"/>
    </source>
</evidence>
<dbReference type="GO" id="GO:0005737">
    <property type="term" value="C:cytoplasm"/>
    <property type="evidence" value="ECO:0007669"/>
    <property type="project" value="UniProtKB-SubCell"/>
</dbReference>
<proteinExistence type="inferred from homology"/>
<dbReference type="EC" id="3.4.11.1" evidence="8"/>